<proteinExistence type="predicted"/>
<dbReference type="Proteomes" id="UP000317243">
    <property type="component" value="Unassembled WGS sequence"/>
</dbReference>
<organism evidence="2 3">
    <name type="scientific">Thalassoglobus neptunius</name>
    <dbReference type="NCBI Taxonomy" id="1938619"/>
    <lineage>
        <taxon>Bacteria</taxon>
        <taxon>Pseudomonadati</taxon>
        <taxon>Planctomycetota</taxon>
        <taxon>Planctomycetia</taxon>
        <taxon>Planctomycetales</taxon>
        <taxon>Planctomycetaceae</taxon>
        <taxon>Thalassoglobus</taxon>
    </lineage>
</organism>
<name>A0A5C5X5A1_9PLAN</name>
<sequence>MALIAGCGSVDSWTKSLPDTIEAGGYVTLNSVPVEGASVVFAPVDGKYAATGVTNSSGYFELKAFPSKSGAVPGNYKVGVMQTVQFDDSGKAFDPGEDSEHHDAATASVGWKNALPDRYKSPETSGLTASIPDGGTTEIKIELMP</sequence>
<protein>
    <recommendedName>
        <fullName evidence="4">Carboxypeptidase regulatory-like domain-containing protein</fullName>
    </recommendedName>
</protein>
<evidence type="ECO:0000313" key="3">
    <source>
        <dbReference type="Proteomes" id="UP000317243"/>
    </source>
</evidence>
<keyword evidence="3" id="KW-1185">Reference proteome</keyword>
<reference evidence="2 3" key="1">
    <citation type="submission" date="2019-02" db="EMBL/GenBank/DDBJ databases">
        <title>Deep-cultivation of Planctomycetes and their phenomic and genomic characterization uncovers novel biology.</title>
        <authorList>
            <person name="Wiegand S."/>
            <person name="Jogler M."/>
            <person name="Boedeker C."/>
            <person name="Pinto D."/>
            <person name="Vollmers J."/>
            <person name="Rivas-Marin E."/>
            <person name="Kohn T."/>
            <person name="Peeters S.H."/>
            <person name="Heuer A."/>
            <person name="Rast P."/>
            <person name="Oberbeckmann S."/>
            <person name="Bunk B."/>
            <person name="Jeske O."/>
            <person name="Meyerdierks A."/>
            <person name="Storesund J.E."/>
            <person name="Kallscheuer N."/>
            <person name="Luecker S."/>
            <person name="Lage O.M."/>
            <person name="Pohl T."/>
            <person name="Merkel B.J."/>
            <person name="Hornburger P."/>
            <person name="Mueller R.-W."/>
            <person name="Bruemmer F."/>
            <person name="Labrenz M."/>
            <person name="Spormann A.M."/>
            <person name="Op Den Camp H."/>
            <person name="Overmann J."/>
            <person name="Amann R."/>
            <person name="Jetten M.S.M."/>
            <person name="Mascher T."/>
            <person name="Medema M.H."/>
            <person name="Devos D.P."/>
            <person name="Kaster A.-K."/>
            <person name="Ovreas L."/>
            <person name="Rohde M."/>
            <person name="Galperin M.Y."/>
            <person name="Jogler C."/>
        </authorList>
    </citation>
    <scope>NUCLEOTIDE SEQUENCE [LARGE SCALE GENOMIC DNA]</scope>
    <source>
        <strain evidence="2 3">KOR42</strain>
    </source>
</reference>
<feature type="region of interest" description="Disordered" evidence="1">
    <location>
        <begin position="89"/>
        <end position="112"/>
    </location>
</feature>
<evidence type="ECO:0000313" key="2">
    <source>
        <dbReference type="EMBL" id="TWT58287.1"/>
    </source>
</evidence>
<comment type="caution">
    <text evidence="2">The sequence shown here is derived from an EMBL/GenBank/DDBJ whole genome shotgun (WGS) entry which is preliminary data.</text>
</comment>
<dbReference type="EMBL" id="SIHI01000001">
    <property type="protein sequence ID" value="TWT58287.1"/>
    <property type="molecule type" value="Genomic_DNA"/>
</dbReference>
<gene>
    <name evidence="2" type="ORF">KOR42_16610</name>
</gene>
<evidence type="ECO:0000256" key="1">
    <source>
        <dbReference type="SAM" id="MobiDB-lite"/>
    </source>
</evidence>
<accession>A0A5C5X5A1</accession>
<dbReference type="SUPFAM" id="SSF49478">
    <property type="entry name" value="Cna protein B-type domain"/>
    <property type="match status" value="1"/>
</dbReference>
<evidence type="ECO:0008006" key="4">
    <source>
        <dbReference type="Google" id="ProtNLM"/>
    </source>
</evidence>
<dbReference type="AlphaFoldDB" id="A0A5C5X5A1"/>